<dbReference type="InterPro" id="IPR057326">
    <property type="entry name" value="KR_dom"/>
</dbReference>
<dbReference type="PANTHER" id="PTHR43391">
    <property type="entry name" value="RETINOL DEHYDROGENASE-RELATED"/>
    <property type="match status" value="1"/>
</dbReference>
<keyword evidence="6" id="KW-1185">Reference proteome</keyword>
<evidence type="ECO:0000313" key="6">
    <source>
        <dbReference type="Proteomes" id="UP000765845"/>
    </source>
</evidence>
<proteinExistence type="inferred from homology"/>
<dbReference type="InterPro" id="IPR020904">
    <property type="entry name" value="Sc_DH/Rdtase_CS"/>
</dbReference>
<dbReference type="RefSeq" id="WP_168448405.1">
    <property type="nucleotide sequence ID" value="NZ_JAAWWK010000001.1"/>
</dbReference>
<dbReference type="InterPro" id="IPR002347">
    <property type="entry name" value="SDR_fam"/>
</dbReference>
<feature type="domain" description="Ketoreductase" evidence="4">
    <location>
        <begin position="7"/>
        <end position="190"/>
    </location>
</feature>
<dbReference type="PRINTS" id="PR00080">
    <property type="entry name" value="SDRFAMILY"/>
</dbReference>
<dbReference type="Proteomes" id="UP000765845">
    <property type="component" value="Unassembled WGS sequence"/>
</dbReference>
<reference evidence="5 6" key="1">
    <citation type="submission" date="2020-04" db="EMBL/GenBank/DDBJ databases">
        <authorList>
            <person name="Yoon J."/>
        </authorList>
    </citation>
    <scope>NUCLEOTIDE SEQUENCE [LARGE SCALE GENOMIC DNA]</scope>
    <source>
        <strain evidence="5 6">KMU-166</strain>
    </source>
</reference>
<evidence type="ECO:0000256" key="2">
    <source>
        <dbReference type="ARBA" id="ARBA00023002"/>
    </source>
</evidence>
<sequence>MKNFNNKVVAITGAGSGIGQALAINLSQLGACLALADINEAGLAKTQALLNIGLRVCSHNVDVANKDAVYQWADDVVAYHGHVDVLINNAGVAANAPIESLDYDDFNWAFNIVFYGVLYGCKAFLPYLKQRPDAHIINLSSLVGFIPFPNSAAYNCSKHAVKAFSQTLMQELRGSNIHVTSVHPGGIKTNMMRNSRYETMPSGLDHKGMIKAFDSIALTSSDKAAKIIIRGALKNRPRQLVGVDAVIAEFLSRVFPNSFVRWMGMLMLHMEKKWQQ</sequence>
<dbReference type="PANTHER" id="PTHR43391:SF82">
    <property type="entry name" value="OXIDOREDUCTASE SADH-RELATED"/>
    <property type="match status" value="1"/>
</dbReference>
<organism evidence="5 6">
    <name type="scientific">Spongiibacter thalassae</name>
    <dbReference type="NCBI Taxonomy" id="2721624"/>
    <lineage>
        <taxon>Bacteria</taxon>
        <taxon>Pseudomonadati</taxon>
        <taxon>Pseudomonadota</taxon>
        <taxon>Gammaproteobacteria</taxon>
        <taxon>Cellvibrionales</taxon>
        <taxon>Spongiibacteraceae</taxon>
        <taxon>Spongiibacter</taxon>
    </lineage>
</organism>
<dbReference type="Gene3D" id="3.40.50.720">
    <property type="entry name" value="NAD(P)-binding Rossmann-like Domain"/>
    <property type="match status" value="1"/>
</dbReference>
<protein>
    <submittedName>
        <fullName evidence="5">SDR family oxidoreductase</fullName>
    </submittedName>
</protein>
<evidence type="ECO:0000256" key="3">
    <source>
        <dbReference type="RuleBase" id="RU000363"/>
    </source>
</evidence>
<dbReference type="Pfam" id="PF00106">
    <property type="entry name" value="adh_short"/>
    <property type="match status" value="1"/>
</dbReference>
<evidence type="ECO:0000256" key="1">
    <source>
        <dbReference type="ARBA" id="ARBA00006484"/>
    </source>
</evidence>
<dbReference type="EMBL" id="JAAWWK010000001">
    <property type="protein sequence ID" value="NKI15847.1"/>
    <property type="molecule type" value="Genomic_DNA"/>
</dbReference>
<evidence type="ECO:0000313" key="5">
    <source>
        <dbReference type="EMBL" id="NKI15847.1"/>
    </source>
</evidence>
<keyword evidence="2" id="KW-0560">Oxidoreductase</keyword>
<evidence type="ECO:0000259" key="4">
    <source>
        <dbReference type="SMART" id="SM00822"/>
    </source>
</evidence>
<comment type="similarity">
    <text evidence="1 3">Belongs to the short-chain dehydrogenases/reductases (SDR) family.</text>
</comment>
<dbReference type="PRINTS" id="PR00081">
    <property type="entry name" value="GDHRDH"/>
</dbReference>
<dbReference type="SUPFAM" id="SSF51735">
    <property type="entry name" value="NAD(P)-binding Rossmann-fold domains"/>
    <property type="match status" value="1"/>
</dbReference>
<name>A0ABX1GBG9_9GAMM</name>
<comment type="caution">
    <text evidence="5">The sequence shown here is derived from an EMBL/GenBank/DDBJ whole genome shotgun (WGS) entry which is preliminary data.</text>
</comment>
<dbReference type="PROSITE" id="PS00061">
    <property type="entry name" value="ADH_SHORT"/>
    <property type="match status" value="1"/>
</dbReference>
<gene>
    <name evidence="5" type="ORF">HCU74_00290</name>
</gene>
<accession>A0ABX1GBG9</accession>
<dbReference type="SMART" id="SM00822">
    <property type="entry name" value="PKS_KR"/>
    <property type="match status" value="1"/>
</dbReference>
<dbReference type="InterPro" id="IPR036291">
    <property type="entry name" value="NAD(P)-bd_dom_sf"/>
</dbReference>
<dbReference type="CDD" id="cd05233">
    <property type="entry name" value="SDR_c"/>
    <property type="match status" value="1"/>
</dbReference>